<reference evidence="2 3" key="1">
    <citation type="submission" date="2019-03" db="EMBL/GenBank/DDBJ databases">
        <title>Genomic Encyclopedia of Type Strains, Phase III (KMG-III): the genomes of soil and plant-associated and newly described type strains.</title>
        <authorList>
            <person name="Whitman W."/>
        </authorList>
    </citation>
    <scope>NUCLEOTIDE SEQUENCE [LARGE SCALE GENOMIC DNA]</scope>
    <source>
        <strain evidence="2 3">CECT 8976</strain>
    </source>
</reference>
<name>A0A4R7B7L3_9NEIS</name>
<dbReference type="GO" id="GO:0005737">
    <property type="term" value="C:cytoplasm"/>
    <property type="evidence" value="ECO:0007669"/>
    <property type="project" value="TreeGrafter"/>
</dbReference>
<keyword evidence="2" id="KW-0808">Transferase</keyword>
<dbReference type="GO" id="GO:1990189">
    <property type="term" value="F:protein N-terminal-serine acetyltransferase activity"/>
    <property type="evidence" value="ECO:0007669"/>
    <property type="project" value="TreeGrafter"/>
</dbReference>
<sequence>MKYDHLGRPLGEEVPNWHGATPPARVTLSGRLCRVEAFDLARHGSALRAVLAPDLDGWTYLAVPPQSEAEWDAWLTGCAQSSDPLRFVIVEQASGEVVGTASYLRIAPQEGAIEVGWLHFSPRMKRTPVATEAMYLMMRQAFEWGYRRYEWKCNRLNAASMRAAERLGFSFEGIFRQARVNWGLNRDTAWFSLLDHEWPSARAALEAWLAPDNFDAQGLQRRTLESLRGR</sequence>
<feature type="domain" description="N-acetyltransferase" evidence="1">
    <location>
        <begin position="42"/>
        <end position="187"/>
    </location>
</feature>
<keyword evidence="3" id="KW-1185">Reference proteome</keyword>
<dbReference type="Proteomes" id="UP000295611">
    <property type="component" value="Unassembled WGS sequence"/>
</dbReference>
<dbReference type="EMBL" id="SNZP01000004">
    <property type="protein sequence ID" value="TDR80701.1"/>
    <property type="molecule type" value="Genomic_DNA"/>
</dbReference>
<dbReference type="PANTHER" id="PTHR43441:SF2">
    <property type="entry name" value="FAMILY ACETYLTRANSFERASE, PUTATIVE (AFU_ORTHOLOGUE AFUA_7G00850)-RELATED"/>
    <property type="match status" value="1"/>
</dbReference>
<dbReference type="GO" id="GO:0008999">
    <property type="term" value="F:protein-N-terminal-alanine acetyltransferase activity"/>
    <property type="evidence" value="ECO:0007669"/>
    <property type="project" value="TreeGrafter"/>
</dbReference>
<dbReference type="FunFam" id="3.40.630.30:FF:000047">
    <property type="entry name" value="Acetyltransferase, GNAT family"/>
    <property type="match status" value="1"/>
</dbReference>
<protein>
    <submittedName>
        <fullName evidence="2">RimJ/RimL family protein N-acetyltransferase</fullName>
    </submittedName>
</protein>
<evidence type="ECO:0000313" key="2">
    <source>
        <dbReference type="EMBL" id="TDR80701.1"/>
    </source>
</evidence>
<dbReference type="PANTHER" id="PTHR43441">
    <property type="entry name" value="RIBOSOMAL-PROTEIN-SERINE ACETYLTRANSFERASE"/>
    <property type="match status" value="1"/>
</dbReference>
<gene>
    <name evidence="2" type="ORF">DFP86_104201</name>
</gene>
<dbReference type="InterPro" id="IPR051908">
    <property type="entry name" value="Ribosomal_N-acetyltransferase"/>
</dbReference>
<dbReference type="Pfam" id="PF13302">
    <property type="entry name" value="Acetyltransf_3"/>
    <property type="match status" value="1"/>
</dbReference>
<dbReference type="InterPro" id="IPR016181">
    <property type="entry name" value="Acyl_CoA_acyltransferase"/>
</dbReference>
<dbReference type="AlphaFoldDB" id="A0A4R7B7L3"/>
<dbReference type="InterPro" id="IPR000182">
    <property type="entry name" value="GNAT_dom"/>
</dbReference>
<dbReference type="SUPFAM" id="SSF55729">
    <property type="entry name" value="Acyl-CoA N-acyltransferases (Nat)"/>
    <property type="match status" value="1"/>
</dbReference>
<proteinExistence type="predicted"/>
<organism evidence="2 3">
    <name type="scientific">Paludibacterium purpuratum</name>
    <dbReference type="NCBI Taxonomy" id="1144873"/>
    <lineage>
        <taxon>Bacteria</taxon>
        <taxon>Pseudomonadati</taxon>
        <taxon>Pseudomonadota</taxon>
        <taxon>Betaproteobacteria</taxon>
        <taxon>Neisseriales</taxon>
        <taxon>Chromobacteriaceae</taxon>
        <taxon>Paludibacterium</taxon>
    </lineage>
</organism>
<dbReference type="RefSeq" id="WP_133679309.1">
    <property type="nucleotide sequence ID" value="NZ_SNZP01000004.1"/>
</dbReference>
<evidence type="ECO:0000259" key="1">
    <source>
        <dbReference type="PROSITE" id="PS51186"/>
    </source>
</evidence>
<evidence type="ECO:0000313" key="3">
    <source>
        <dbReference type="Proteomes" id="UP000295611"/>
    </source>
</evidence>
<accession>A0A4R7B7L3</accession>
<dbReference type="PROSITE" id="PS51186">
    <property type="entry name" value="GNAT"/>
    <property type="match status" value="1"/>
</dbReference>
<dbReference type="Gene3D" id="3.40.630.30">
    <property type="match status" value="1"/>
</dbReference>
<comment type="caution">
    <text evidence="2">The sequence shown here is derived from an EMBL/GenBank/DDBJ whole genome shotgun (WGS) entry which is preliminary data.</text>
</comment>
<dbReference type="OrthoDB" id="5295305at2"/>